<keyword evidence="10" id="KW-1185">Reference proteome</keyword>
<gene>
    <name evidence="9" type="ORF">DOO78_10440</name>
</gene>
<dbReference type="Gene3D" id="3.40.50.300">
    <property type="entry name" value="P-loop containing nucleotide triphosphate hydrolases"/>
    <property type="match status" value="1"/>
</dbReference>
<dbReference type="Pfam" id="PF02492">
    <property type="entry name" value="cobW"/>
    <property type="match status" value="1"/>
</dbReference>
<dbReference type="AlphaFoldDB" id="A0A327M986"/>
<dbReference type="InterPro" id="IPR011629">
    <property type="entry name" value="CobW-like_C"/>
</dbReference>
<evidence type="ECO:0000256" key="2">
    <source>
        <dbReference type="ARBA" id="ARBA00022801"/>
    </source>
</evidence>
<evidence type="ECO:0000256" key="3">
    <source>
        <dbReference type="ARBA" id="ARBA00023186"/>
    </source>
</evidence>
<evidence type="ECO:0000256" key="5">
    <source>
        <dbReference type="ARBA" id="ARBA00045658"/>
    </source>
</evidence>
<evidence type="ECO:0000259" key="8">
    <source>
        <dbReference type="SMART" id="SM00833"/>
    </source>
</evidence>
<dbReference type="Pfam" id="PF07683">
    <property type="entry name" value="CobW_C"/>
    <property type="match status" value="1"/>
</dbReference>
<dbReference type="SUPFAM" id="SSF52540">
    <property type="entry name" value="P-loop containing nucleoside triphosphate hydrolases"/>
    <property type="match status" value="1"/>
</dbReference>
<name>A0A327M986_9PROT</name>
<dbReference type="SMART" id="SM00833">
    <property type="entry name" value="CobW_C"/>
    <property type="match status" value="1"/>
</dbReference>
<protein>
    <submittedName>
        <fullName evidence="9">GTP-binding protein</fullName>
    </submittedName>
</protein>
<dbReference type="GO" id="GO:0005737">
    <property type="term" value="C:cytoplasm"/>
    <property type="evidence" value="ECO:0007669"/>
    <property type="project" value="TreeGrafter"/>
</dbReference>
<comment type="catalytic activity">
    <reaction evidence="6">
        <text>GTP + H2O = GDP + phosphate + H(+)</text>
        <dbReference type="Rhea" id="RHEA:19669"/>
        <dbReference type="ChEBI" id="CHEBI:15377"/>
        <dbReference type="ChEBI" id="CHEBI:15378"/>
        <dbReference type="ChEBI" id="CHEBI:37565"/>
        <dbReference type="ChEBI" id="CHEBI:43474"/>
        <dbReference type="ChEBI" id="CHEBI:58189"/>
    </reaction>
    <physiologicalReaction direction="left-to-right" evidence="6">
        <dbReference type="Rhea" id="RHEA:19670"/>
    </physiologicalReaction>
</comment>
<evidence type="ECO:0000256" key="6">
    <source>
        <dbReference type="ARBA" id="ARBA00049117"/>
    </source>
</evidence>
<dbReference type="CDD" id="cd03112">
    <property type="entry name" value="CobW-like"/>
    <property type="match status" value="1"/>
</dbReference>
<accession>A0A327M986</accession>
<comment type="similarity">
    <text evidence="4">Belongs to the SIMIBI class G3E GTPase family. ZNG1 subfamily.</text>
</comment>
<keyword evidence="3" id="KW-0143">Chaperone</keyword>
<evidence type="ECO:0000256" key="1">
    <source>
        <dbReference type="ARBA" id="ARBA00022741"/>
    </source>
</evidence>
<dbReference type="EMBL" id="QLIX01000006">
    <property type="protein sequence ID" value="RAI58956.1"/>
    <property type="molecule type" value="Genomic_DNA"/>
</dbReference>
<feature type="compositionally biased region" description="Basic residues" evidence="7">
    <location>
        <begin position="246"/>
        <end position="261"/>
    </location>
</feature>
<proteinExistence type="inferred from homology"/>
<dbReference type="SUPFAM" id="SSF90002">
    <property type="entry name" value="Hypothetical protein YjiA, C-terminal domain"/>
    <property type="match status" value="1"/>
</dbReference>
<comment type="function">
    <text evidence="5">Zinc chaperone that directly transfers zinc cofactor to target proteins, thereby activating them. Zinc is transferred from the CXCC motif in the GTPase domain to the zinc binding site in target proteins in a process requiring GTP hydrolysis.</text>
</comment>
<comment type="caution">
    <text evidence="9">The sequence shown here is derived from an EMBL/GenBank/DDBJ whole genome shotgun (WGS) entry which is preliminary data.</text>
</comment>
<keyword evidence="2" id="KW-0378">Hydrolase</keyword>
<evidence type="ECO:0000313" key="10">
    <source>
        <dbReference type="Proteomes" id="UP000249065"/>
    </source>
</evidence>
<evidence type="ECO:0000256" key="4">
    <source>
        <dbReference type="ARBA" id="ARBA00034320"/>
    </source>
</evidence>
<dbReference type="PANTHER" id="PTHR13748">
    <property type="entry name" value="COBW-RELATED"/>
    <property type="match status" value="1"/>
</dbReference>
<dbReference type="OrthoDB" id="9808822at2"/>
<dbReference type="InterPro" id="IPR036627">
    <property type="entry name" value="CobW-likC_sf"/>
</dbReference>
<dbReference type="Gene3D" id="3.30.1220.10">
    <property type="entry name" value="CobW-like, C-terminal domain"/>
    <property type="match status" value="1"/>
</dbReference>
<reference evidence="10" key="1">
    <citation type="submission" date="2018-06" db="EMBL/GenBank/DDBJ databases">
        <authorList>
            <person name="Khan S.A."/>
        </authorList>
    </citation>
    <scope>NUCLEOTIDE SEQUENCE [LARGE SCALE GENOMIC DNA]</scope>
    <source>
        <strain evidence="10">DB-1506</strain>
    </source>
</reference>
<dbReference type="GO" id="GO:0016787">
    <property type="term" value="F:hydrolase activity"/>
    <property type="evidence" value="ECO:0007669"/>
    <property type="project" value="UniProtKB-KW"/>
</dbReference>
<dbReference type="Proteomes" id="UP000249065">
    <property type="component" value="Unassembled WGS sequence"/>
</dbReference>
<dbReference type="InterPro" id="IPR003495">
    <property type="entry name" value="CobW/HypB/UreG_nucleotide-bd"/>
</dbReference>
<sequence length="377" mass="41120">MSAAAPPPAPRPEPVPVTVLTGFLGSGKTTLLNRLLRHPALRDTAVLINEFGEVGLDHLLVERLDGDTVLLNAGCLCCTVRGDLVRALRDLALRIEQGHAIRRVVVETTGLADPAPILQTLMSDPLVLYRYRLDGVVTLVDAATGMATLDAQPEAVKQAAVADRLVLTKTDLATPAAVSALRARLRDLNPGAPLLTALQGEIEPEALLDCGLYDATRKHPDVRRWLDAEAWQAAEAPGDGHDHRHDHGHAHPGAHHHHHDPSRHDARIHSFCVSFEEPLPWDGLATWLEVLTMTRGESVLRIKGILNLLGETRPVAIHGVQHLFHPPVKLERWPEGDDRRSRLVFILRDLDRATVEKGLRAFAESARQQAATGAVGP</sequence>
<feature type="domain" description="CobW C-terminal" evidence="8">
    <location>
        <begin position="268"/>
        <end position="363"/>
    </location>
</feature>
<dbReference type="InterPro" id="IPR027417">
    <property type="entry name" value="P-loop_NTPase"/>
</dbReference>
<dbReference type="GO" id="GO:0000166">
    <property type="term" value="F:nucleotide binding"/>
    <property type="evidence" value="ECO:0007669"/>
    <property type="project" value="UniProtKB-KW"/>
</dbReference>
<feature type="region of interest" description="Disordered" evidence="7">
    <location>
        <begin position="235"/>
        <end position="263"/>
    </location>
</feature>
<dbReference type="PANTHER" id="PTHR13748:SF62">
    <property type="entry name" value="COBW DOMAIN-CONTAINING PROTEIN"/>
    <property type="match status" value="1"/>
</dbReference>
<dbReference type="InterPro" id="IPR051316">
    <property type="entry name" value="Zinc-reg_GTPase_activator"/>
</dbReference>
<keyword evidence="1" id="KW-0547">Nucleotide-binding</keyword>
<evidence type="ECO:0000256" key="7">
    <source>
        <dbReference type="SAM" id="MobiDB-lite"/>
    </source>
</evidence>
<evidence type="ECO:0000313" key="9">
    <source>
        <dbReference type="EMBL" id="RAI58956.1"/>
    </source>
</evidence>
<organism evidence="9 10">
    <name type="scientific">Roseicella frigidaeris</name>
    <dbReference type="NCBI Taxonomy" id="2230885"/>
    <lineage>
        <taxon>Bacteria</taxon>
        <taxon>Pseudomonadati</taxon>
        <taxon>Pseudomonadota</taxon>
        <taxon>Alphaproteobacteria</taxon>
        <taxon>Acetobacterales</taxon>
        <taxon>Roseomonadaceae</taxon>
        <taxon>Roseicella</taxon>
    </lineage>
</organism>
<dbReference type="RefSeq" id="WP_111469708.1">
    <property type="nucleotide sequence ID" value="NZ_QLIX01000006.1"/>
</dbReference>